<dbReference type="AlphaFoldDB" id="A0A249MXU0"/>
<dbReference type="SUPFAM" id="SSF51679">
    <property type="entry name" value="Bacterial luciferase-like"/>
    <property type="match status" value="1"/>
</dbReference>
<name>A0A249MXU0_SPHXE</name>
<evidence type="ECO:0000313" key="3">
    <source>
        <dbReference type="EMBL" id="ASY45939.1"/>
    </source>
</evidence>
<gene>
    <name evidence="3" type="ORF">CJD35_15495</name>
</gene>
<proteinExistence type="predicted"/>
<organism evidence="3 4">
    <name type="scientific">Sphingobium xenophagum</name>
    <dbReference type="NCBI Taxonomy" id="121428"/>
    <lineage>
        <taxon>Bacteria</taxon>
        <taxon>Pseudomonadati</taxon>
        <taxon>Pseudomonadota</taxon>
        <taxon>Alphaproteobacteria</taxon>
        <taxon>Sphingomonadales</taxon>
        <taxon>Sphingomonadaceae</taxon>
        <taxon>Sphingobium</taxon>
    </lineage>
</organism>
<dbReference type="InterPro" id="IPR050564">
    <property type="entry name" value="F420-G6PD/mer"/>
</dbReference>
<dbReference type="GO" id="GO:0016705">
    <property type="term" value="F:oxidoreductase activity, acting on paired donors, with incorporation or reduction of molecular oxygen"/>
    <property type="evidence" value="ECO:0007669"/>
    <property type="project" value="InterPro"/>
</dbReference>
<dbReference type="InterPro" id="IPR011251">
    <property type="entry name" value="Luciferase-like_dom"/>
</dbReference>
<dbReference type="KEGG" id="shyd:CJD35_15495"/>
<reference evidence="3 4" key="1">
    <citation type="submission" date="2017-08" db="EMBL/GenBank/DDBJ databases">
        <title>Whole Genome Sequence of Sphingobium hydrophobicum C1: Insights into Adaption to the Electronic-waste Contaminated Sediment.</title>
        <authorList>
            <person name="Song D."/>
            <person name="Chen X."/>
            <person name="Xu M."/>
        </authorList>
    </citation>
    <scope>NUCLEOTIDE SEQUENCE [LARGE SCALE GENOMIC DNA]</scope>
    <source>
        <strain evidence="3 4">C1</strain>
    </source>
</reference>
<dbReference type="PANTHER" id="PTHR43244:SF1">
    <property type="entry name" value="5,10-METHYLENETETRAHYDROMETHANOPTERIN REDUCTASE"/>
    <property type="match status" value="1"/>
</dbReference>
<evidence type="ECO:0000313" key="4">
    <source>
        <dbReference type="Proteomes" id="UP000217141"/>
    </source>
</evidence>
<keyword evidence="1" id="KW-0560">Oxidoreductase</keyword>
<dbReference type="Proteomes" id="UP000217141">
    <property type="component" value="Chromosome II"/>
</dbReference>
<protein>
    <submittedName>
        <fullName evidence="3">LLM class flavin-dependent oxidoreductase</fullName>
    </submittedName>
</protein>
<accession>A0A249MXU0</accession>
<dbReference type="Gene3D" id="3.20.20.30">
    <property type="entry name" value="Luciferase-like domain"/>
    <property type="match status" value="1"/>
</dbReference>
<dbReference type="InterPro" id="IPR036661">
    <property type="entry name" value="Luciferase-like_sf"/>
</dbReference>
<dbReference type="EMBL" id="CP022746">
    <property type="protein sequence ID" value="ASY45939.1"/>
    <property type="molecule type" value="Genomic_DNA"/>
</dbReference>
<evidence type="ECO:0000256" key="1">
    <source>
        <dbReference type="ARBA" id="ARBA00023002"/>
    </source>
</evidence>
<sequence>MTMKLGICSMWGDRLDGFREEVRLAADLGFELISVGDSPAGWHELYVSLTLAALDAPKATLTPLVTSPFMRHPLVTASALSTIDDLSGGRVALGLATGGSTVMAIGRPPATQREIRAELAVLRDLFAGRPTQMNGAQITPLRFARPIPIYYSAFGPKALALAGEQADGVILFAGERHLDALKDRIDAVRAAAQAAGRDPLSIDIWVVSYASIRPTRAEAVDDLKAFIVVNGMAFRTPETLALVPTQFRGKIDALHARYDPTEHVVVGGRNVALMEELGLTEFLADFDTLAGPVDAAVDMLRRLEAMGVSTFIAALPGHAAPLETIRGLAQARSMM</sequence>
<evidence type="ECO:0000259" key="2">
    <source>
        <dbReference type="Pfam" id="PF00296"/>
    </source>
</evidence>
<dbReference type="RefSeq" id="WP_019052430.1">
    <property type="nucleotide sequence ID" value="NZ_CP022746.1"/>
</dbReference>
<feature type="domain" description="Luciferase-like" evidence="2">
    <location>
        <begin position="13"/>
        <end position="258"/>
    </location>
</feature>
<dbReference type="PANTHER" id="PTHR43244">
    <property type="match status" value="1"/>
</dbReference>
<dbReference type="Pfam" id="PF00296">
    <property type="entry name" value="Bac_luciferase"/>
    <property type="match status" value="1"/>
</dbReference>